<accession>A0AAP0EA45</accession>
<evidence type="ECO:0000313" key="1">
    <source>
        <dbReference type="EMBL" id="KAK9085344.1"/>
    </source>
</evidence>
<reference evidence="1 2" key="1">
    <citation type="submission" date="2024-01" db="EMBL/GenBank/DDBJ databases">
        <title>Genome assemblies of Stephania.</title>
        <authorList>
            <person name="Yang L."/>
        </authorList>
    </citation>
    <scope>NUCLEOTIDE SEQUENCE [LARGE SCALE GENOMIC DNA]</scope>
    <source>
        <strain evidence="1">QJT</strain>
        <tissue evidence="1">Leaf</tissue>
    </source>
</reference>
<sequence length="96" mass="11077">MAFIISHSPIHNNYNNTSSPRRLDHKISKLQRPRLRVSALSFLFSPVRLLDFVSLCFSQFNQGEGGLACKMTKMPRPFYLFLYNSISLTVISHFLI</sequence>
<dbReference type="AlphaFoldDB" id="A0AAP0EA45"/>
<gene>
    <name evidence="1" type="ORF">Sjap_025755</name>
</gene>
<comment type="caution">
    <text evidence="1">The sequence shown here is derived from an EMBL/GenBank/DDBJ whole genome shotgun (WGS) entry which is preliminary data.</text>
</comment>
<name>A0AAP0EA45_9MAGN</name>
<evidence type="ECO:0000313" key="2">
    <source>
        <dbReference type="Proteomes" id="UP001417504"/>
    </source>
</evidence>
<dbReference type="Proteomes" id="UP001417504">
    <property type="component" value="Unassembled WGS sequence"/>
</dbReference>
<organism evidence="1 2">
    <name type="scientific">Stephania japonica</name>
    <dbReference type="NCBI Taxonomy" id="461633"/>
    <lineage>
        <taxon>Eukaryota</taxon>
        <taxon>Viridiplantae</taxon>
        <taxon>Streptophyta</taxon>
        <taxon>Embryophyta</taxon>
        <taxon>Tracheophyta</taxon>
        <taxon>Spermatophyta</taxon>
        <taxon>Magnoliopsida</taxon>
        <taxon>Ranunculales</taxon>
        <taxon>Menispermaceae</taxon>
        <taxon>Menispermoideae</taxon>
        <taxon>Cissampelideae</taxon>
        <taxon>Stephania</taxon>
    </lineage>
</organism>
<keyword evidence="2" id="KW-1185">Reference proteome</keyword>
<dbReference type="EMBL" id="JBBNAE010000011">
    <property type="protein sequence ID" value="KAK9085344.1"/>
    <property type="molecule type" value="Genomic_DNA"/>
</dbReference>
<proteinExistence type="predicted"/>
<protein>
    <submittedName>
        <fullName evidence="1">Uncharacterized protein</fullName>
    </submittedName>
</protein>